<accession>A0A1F5UPU5</accession>
<dbReference type="Proteomes" id="UP000179157">
    <property type="component" value="Unassembled WGS sequence"/>
</dbReference>
<evidence type="ECO:0000313" key="2">
    <source>
        <dbReference type="Proteomes" id="UP000179157"/>
    </source>
</evidence>
<dbReference type="AlphaFoldDB" id="A0A1F5UPU5"/>
<evidence type="ECO:0000313" key="1">
    <source>
        <dbReference type="EMBL" id="OGF53155.1"/>
    </source>
</evidence>
<sequence>MTGFAIGERVRCLNPRCWNDDPAKTQELCDLRGTVIEVDKSLRGYCLVEWDEVPSIFGENYFDLEDSHPSYALVKVSLNG</sequence>
<gene>
    <name evidence="1" type="ORF">A2Z21_10510</name>
</gene>
<organism evidence="1 2">
    <name type="scientific">Fraserbacteria sp. (strain RBG_16_55_9)</name>
    <dbReference type="NCBI Taxonomy" id="1817864"/>
    <lineage>
        <taxon>Bacteria</taxon>
        <taxon>Candidatus Fraseribacteriota</taxon>
    </lineage>
</organism>
<dbReference type="EMBL" id="MFGX01000114">
    <property type="protein sequence ID" value="OGF53155.1"/>
    <property type="molecule type" value="Genomic_DNA"/>
</dbReference>
<name>A0A1F5UPU5_FRAXR</name>
<protein>
    <submittedName>
        <fullName evidence="1">Uncharacterized protein</fullName>
    </submittedName>
</protein>
<dbReference type="STRING" id="1817864.A2Z21_10510"/>
<proteinExistence type="predicted"/>
<reference evidence="1 2" key="1">
    <citation type="journal article" date="2016" name="Nat. Commun.">
        <title>Thousands of microbial genomes shed light on interconnected biogeochemical processes in an aquifer system.</title>
        <authorList>
            <person name="Anantharaman K."/>
            <person name="Brown C.T."/>
            <person name="Hug L.A."/>
            <person name="Sharon I."/>
            <person name="Castelle C.J."/>
            <person name="Probst A.J."/>
            <person name="Thomas B.C."/>
            <person name="Singh A."/>
            <person name="Wilkins M.J."/>
            <person name="Karaoz U."/>
            <person name="Brodie E.L."/>
            <person name="Williams K.H."/>
            <person name="Hubbard S.S."/>
            <person name="Banfield J.F."/>
        </authorList>
    </citation>
    <scope>NUCLEOTIDE SEQUENCE [LARGE SCALE GENOMIC DNA]</scope>
    <source>
        <strain evidence="2">RBG_16_55_9</strain>
    </source>
</reference>
<comment type="caution">
    <text evidence="1">The sequence shown here is derived from an EMBL/GenBank/DDBJ whole genome shotgun (WGS) entry which is preliminary data.</text>
</comment>